<dbReference type="PANTHER" id="PTHR23044">
    <property type="entry name" value="3'-5' EXONUCLEASE ERI1-RELATED"/>
    <property type="match status" value="1"/>
</dbReference>
<dbReference type="SUPFAM" id="SSF53098">
    <property type="entry name" value="Ribonuclease H-like"/>
    <property type="match status" value="1"/>
</dbReference>
<evidence type="ECO:0000313" key="5">
    <source>
        <dbReference type="EMBL" id="CAL2102499.1"/>
    </source>
</evidence>
<evidence type="ECO:0000256" key="3">
    <source>
        <dbReference type="ARBA" id="ARBA00022839"/>
    </source>
</evidence>
<accession>A0ABM9PAN1</accession>
<dbReference type="InterPro" id="IPR012337">
    <property type="entry name" value="RNaseH-like_sf"/>
</dbReference>
<dbReference type="InterPro" id="IPR036397">
    <property type="entry name" value="RNaseH_sf"/>
</dbReference>
<feature type="domain" description="Exonuclease" evidence="4">
    <location>
        <begin position="5"/>
        <end position="183"/>
    </location>
</feature>
<organism evidence="5 6">
    <name type="scientific">Tenacibaculum polynesiense</name>
    <dbReference type="NCBI Taxonomy" id="3137857"/>
    <lineage>
        <taxon>Bacteria</taxon>
        <taxon>Pseudomonadati</taxon>
        <taxon>Bacteroidota</taxon>
        <taxon>Flavobacteriia</taxon>
        <taxon>Flavobacteriales</taxon>
        <taxon>Flavobacteriaceae</taxon>
        <taxon>Tenacibaculum</taxon>
    </lineage>
</organism>
<dbReference type="InterPro" id="IPR051274">
    <property type="entry name" value="3-5_Exoribonuclease"/>
</dbReference>
<dbReference type="SMART" id="SM00479">
    <property type="entry name" value="EXOIII"/>
    <property type="match status" value="1"/>
</dbReference>
<dbReference type="Pfam" id="PF00929">
    <property type="entry name" value="RNase_T"/>
    <property type="match status" value="1"/>
</dbReference>
<sequence length="187" mass="21283">MNKNKIIVIDIEATCWDGKIPPGQVSEIIEFGICVLDTESGEIEKNKGILVKPERSEVSSFCTELTTITQDLLDKEGVSFEEACNQLRKTYNSKEYVWASYGLYDLKMIKNQCNIRNIEYPLSQEHINVKELFREVKGMSRKVGMKGALAILNIPLEGTHHRGVDDAKNIAKVLHWSLKNKKEAERI</sequence>
<dbReference type="Proteomes" id="UP001497527">
    <property type="component" value="Unassembled WGS sequence"/>
</dbReference>
<dbReference type="RefSeq" id="WP_348715812.1">
    <property type="nucleotide sequence ID" value="NZ_CAXJIO010000011.1"/>
</dbReference>
<dbReference type="GO" id="GO:0004527">
    <property type="term" value="F:exonuclease activity"/>
    <property type="evidence" value="ECO:0007669"/>
    <property type="project" value="UniProtKB-KW"/>
</dbReference>
<gene>
    <name evidence="5" type="ORF">T190423A01A_20250</name>
</gene>
<dbReference type="EMBL" id="CAXJIO010000011">
    <property type="protein sequence ID" value="CAL2102499.1"/>
    <property type="molecule type" value="Genomic_DNA"/>
</dbReference>
<protein>
    <submittedName>
        <fullName evidence="5">Inhibitor of the KinA pathway to sporulation, predicted exonuclease</fullName>
    </submittedName>
</protein>
<evidence type="ECO:0000256" key="2">
    <source>
        <dbReference type="ARBA" id="ARBA00022801"/>
    </source>
</evidence>
<keyword evidence="2" id="KW-0378">Hydrolase</keyword>
<dbReference type="InterPro" id="IPR013520">
    <property type="entry name" value="Ribonucl_H"/>
</dbReference>
<dbReference type="PANTHER" id="PTHR23044:SF61">
    <property type="entry name" value="3'-5' EXORIBONUCLEASE 1-RELATED"/>
    <property type="match status" value="1"/>
</dbReference>
<name>A0ABM9PAN1_9FLAO</name>
<keyword evidence="6" id="KW-1185">Reference proteome</keyword>
<dbReference type="Gene3D" id="3.30.420.10">
    <property type="entry name" value="Ribonuclease H-like superfamily/Ribonuclease H"/>
    <property type="match status" value="1"/>
</dbReference>
<dbReference type="InterPro" id="IPR047201">
    <property type="entry name" value="ERI-1_3'hExo-like"/>
</dbReference>
<comment type="caution">
    <text evidence="5">The sequence shown here is derived from an EMBL/GenBank/DDBJ whole genome shotgun (WGS) entry which is preliminary data.</text>
</comment>
<keyword evidence="1" id="KW-0540">Nuclease</keyword>
<dbReference type="CDD" id="cd06133">
    <property type="entry name" value="ERI-1_3'hExo_like"/>
    <property type="match status" value="1"/>
</dbReference>
<evidence type="ECO:0000313" key="6">
    <source>
        <dbReference type="Proteomes" id="UP001497527"/>
    </source>
</evidence>
<reference evidence="5 6" key="1">
    <citation type="submission" date="2024-05" db="EMBL/GenBank/DDBJ databases">
        <authorList>
            <person name="Duchaud E."/>
        </authorList>
    </citation>
    <scope>NUCLEOTIDE SEQUENCE [LARGE SCALE GENOMIC DNA]</scope>
    <source>
        <strain evidence="5">Ena-SAMPLE-TAB-13-05-2024-13:56:06:370-140308</strain>
    </source>
</reference>
<evidence type="ECO:0000259" key="4">
    <source>
        <dbReference type="SMART" id="SM00479"/>
    </source>
</evidence>
<keyword evidence="3 5" id="KW-0269">Exonuclease</keyword>
<proteinExistence type="predicted"/>
<evidence type="ECO:0000256" key="1">
    <source>
        <dbReference type="ARBA" id="ARBA00022722"/>
    </source>
</evidence>